<evidence type="ECO:0000256" key="3">
    <source>
        <dbReference type="ARBA" id="ARBA00023136"/>
    </source>
</evidence>
<dbReference type="HAMAP" id="MF_02033">
    <property type="entry name" value="FtsA"/>
    <property type="match status" value="1"/>
</dbReference>
<dbReference type="Pfam" id="PF14450">
    <property type="entry name" value="FtsA"/>
    <property type="match status" value="1"/>
</dbReference>
<dbReference type="NCBIfam" id="TIGR01174">
    <property type="entry name" value="ftsA"/>
    <property type="match status" value="1"/>
</dbReference>
<evidence type="ECO:0000256" key="6">
    <source>
        <dbReference type="PIRNR" id="PIRNR003101"/>
    </source>
</evidence>
<dbReference type="InterPro" id="IPR003494">
    <property type="entry name" value="SHS2_FtsA"/>
</dbReference>
<dbReference type="Gene3D" id="3.30.420.40">
    <property type="match status" value="2"/>
</dbReference>
<comment type="subunit">
    <text evidence="5">Self-interacts. Interacts with FtsZ.</text>
</comment>
<dbReference type="Proteomes" id="UP001057481">
    <property type="component" value="Unassembled WGS sequence"/>
</dbReference>
<dbReference type="Pfam" id="PF02491">
    <property type="entry name" value="SHS2_FTSA"/>
    <property type="match status" value="1"/>
</dbReference>
<keyword evidence="9" id="KW-1185">Reference proteome</keyword>
<evidence type="ECO:0000313" key="8">
    <source>
        <dbReference type="EMBL" id="MCM2437587.1"/>
    </source>
</evidence>
<feature type="domain" description="SHS2" evidence="7">
    <location>
        <begin position="7"/>
        <end position="194"/>
    </location>
</feature>
<reference evidence="8" key="1">
    <citation type="submission" date="2021-04" db="EMBL/GenBank/DDBJ databases">
        <title>Taxonomic assessment of Weissella genus.</title>
        <authorList>
            <person name="Fanelli F."/>
            <person name="Chieffi D."/>
            <person name="Dell'Aquila A."/>
            <person name="Gyu-Sung C."/>
            <person name="Franz C.M.A.P."/>
            <person name="Fusco V."/>
        </authorList>
    </citation>
    <scope>NUCLEOTIDE SEQUENCE</scope>
    <source>
        <strain evidence="8">LMG 25373</strain>
    </source>
</reference>
<comment type="function">
    <text evidence="5 6">Cell division protein that is involved in the assembly of the Z ring. May serve as a membrane anchor for the Z ring.</text>
</comment>
<dbReference type="InterPro" id="IPR050696">
    <property type="entry name" value="FtsA/MreB"/>
</dbReference>
<name>A0ABT0VME0_9LACO</name>
<comment type="subcellular location">
    <subcellularLocation>
        <location evidence="5">Cell membrane</location>
        <topology evidence="5">Peripheral membrane protein</topology>
        <orientation evidence="5">Cytoplasmic side</orientation>
    </subcellularLocation>
    <text evidence="5">Localizes to the Z ring in an FtsZ-dependent manner. Targeted to the membrane through a conserved C-terminal amphipathic helix.</text>
</comment>
<dbReference type="CDD" id="cd24048">
    <property type="entry name" value="ASKHA_NBD_FtsA"/>
    <property type="match status" value="1"/>
</dbReference>
<dbReference type="GO" id="GO:0051301">
    <property type="term" value="P:cell division"/>
    <property type="evidence" value="ECO:0007669"/>
    <property type="project" value="UniProtKB-KW"/>
</dbReference>
<evidence type="ECO:0000259" key="7">
    <source>
        <dbReference type="SMART" id="SM00842"/>
    </source>
</evidence>
<dbReference type="SMART" id="SM00842">
    <property type="entry name" value="FtsA"/>
    <property type="match status" value="1"/>
</dbReference>
<dbReference type="EMBL" id="JAGMVS010000065">
    <property type="protein sequence ID" value="MCM2437587.1"/>
    <property type="molecule type" value="Genomic_DNA"/>
</dbReference>
<dbReference type="PIRSF" id="PIRSF003101">
    <property type="entry name" value="FtsA"/>
    <property type="match status" value="1"/>
</dbReference>
<dbReference type="SUPFAM" id="SSF53067">
    <property type="entry name" value="Actin-like ATPase domain"/>
    <property type="match status" value="2"/>
</dbReference>
<comment type="caution">
    <text evidence="8">The sequence shown here is derived from an EMBL/GenBank/DDBJ whole genome shotgun (WGS) entry which is preliminary data.</text>
</comment>
<evidence type="ECO:0000256" key="2">
    <source>
        <dbReference type="ARBA" id="ARBA00022618"/>
    </source>
</evidence>
<sequence length="456" mass="50194">MHNNEIHVGLDIGTSMIKVIVAETQNGQTNVIGIGSVKSKGVKRGVIVDINETANAIKEAVDQAAMKANIQITEVVVGLPANQLKIEQVHGLSAITSQDKRISNDDVKEVARQALIQNLPPEREIIDLSPTEFIVDGFDSIKDPVDMVGVRLEMRGIAFTGPKTIIHNVKMAVEKAGFNLREFVIIPLAIGRAILSDGEQNFGTVLIDVGAGQTTVAVIHDYQLKFATVDQEGGNYITKDVSTVLNTSYSSAEKIKRDYGYADSLLASENNEIQIPVVGKEQPVKITEKYLSEIIEARVDQIFARIFKMLQPIGALDMPGGIVLTGGSANLAEISKFVQQMFGMNVKIGMPNQIGLKNPAVTAGYAIVKFAAEQTMTERVVKEVVFGTQIQQTQQDNIYSENKKRGLGRRTYDKFDETDTEEIIDNSFEEDEGIFKNDPKKKITDRVKQIFNSFFD</sequence>
<evidence type="ECO:0000256" key="5">
    <source>
        <dbReference type="HAMAP-Rule" id="MF_02033"/>
    </source>
</evidence>
<comment type="similarity">
    <text evidence="5 6">Belongs to the FtsA/MreB family.</text>
</comment>
<evidence type="ECO:0000313" key="9">
    <source>
        <dbReference type="Proteomes" id="UP001057481"/>
    </source>
</evidence>
<dbReference type="InterPro" id="IPR020823">
    <property type="entry name" value="Cell_div_FtsA"/>
</dbReference>
<dbReference type="PANTHER" id="PTHR32432">
    <property type="entry name" value="CELL DIVISION PROTEIN FTSA-RELATED"/>
    <property type="match status" value="1"/>
</dbReference>
<dbReference type="Gene3D" id="3.30.1490.110">
    <property type="match status" value="1"/>
</dbReference>
<gene>
    <name evidence="5 8" type="primary">ftsA</name>
    <name evidence="8" type="ORF">KAK10_06665</name>
</gene>
<evidence type="ECO:0000256" key="1">
    <source>
        <dbReference type="ARBA" id="ARBA00022475"/>
    </source>
</evidence>
<dbReference type="PANTHER" id="PTHR32432:SF4">
    <property type="entry name" value="CELL DIVISION PROTEIN FTSA"/>
    <property type="match status" value="1"/>
</dbReference>
<evidence type="ECO:0000256" key="4">
    <source>
        <dbReference type="ARBA" id="ARBA00023306"/>
    </source>
</evidence>
<keyword evidence="3 5" id="KW-0472">Membrane</keyword>
<keyword evidence="1 5" id="KW-1003">Cell membrane</keyword>
<organism evidence="8 9">
    <name type="scientific">Periweissella beninensis</name>
    <dbReference type="NCBI Taxonomy" id="504936"/>
    <lineage>
        <taxon>Bacteria</taxon>
        <taxon>Bacillati</taxon>
        <taxon>Bacillota</taxon>
        <taxon>Bacilli</taxon>
        <taxon>Lactobacillales</taxon>
        <taxon>Lactobacillaceae</taxon>
        <taxon>Periweissella</taxon>
    </lineage>
</organism>
<dbReference type="RefSeq" id="WP_205143621.1">
    <property type="nucleotide sequence ID" value="NZ_JAFBDN010000008.1"/>
</dbReference>
<dbReference type="InterPro" id="IPR043129">
    <property type="entry name" value="ATPase_NBD"/>
</dbReference>
<proteinExistence type="inferred from homology"/>
<accession>A0ABT0VME0</accession>
<keyword evidence="4 5" id="KW-0131">Cell cycle</keyword>
<keyword evidence="2 5" id="KW-0132">Cell division</keyword>
<protein>
    <recommendedName>
        <fullName evidence="5 6">Cell division protein FtsA</fullName>
    </recommendedName>
</protein>